<reference evidence="1 2" key="1">
    <citation type="submission" date="2021-06" db="EMBL/GenBank/DDBJ databases">
        <title>Rheinheimera indica sp. nov., isolated from deep-sea sediment.</title>
        <authorList>
            <person name="Wang Z."/>
            <person name="Zhang X.-Y."/>
        </authorList>
    </citation>
    <scope>NUCLEOTIDE SEQUENCE [LARGE SCALE GENOMIC DNA]</scope>
    <source>
        <strain evidence="1 2">SM2107</strain>
    </source>
</reference>
<comment type="caution">
    <text evidence="1">The sequence shown here is derived from an EMBL/GenBank/DDBJ whole genome shotgun (WGS) entry which is preliminary data.</text>
</comment>
<dbReference type="Proteomes" id="UP000704611">
    <property type="component" value="Unassembled WGS sequence"/>
</dbReference>
<gene>
    <name evidence="1" type="ORF">KQY15_03590</name>
</gene>
<evidence type="ECO:0000313" key="2">
    <source>
        <dbReference type="Proteomes" id="UP000704611"/>
    </source>
</evidence>
<dbReference type="EMBL" id="JAHRID010000001">
    <property type="protein sequence ID" value="MBV2128178.1"/>
    <property type="molecule type" value="Genomic_DNA"/>
</dbReference>
<dbReference type="RefSeq" id="WP_217667258.1">
    <property type="nucleotide sequence ID" value="NZ_JAHRID010000001.1"/>
</dbReference>
<proteinExistence type="predicted"/>
<accession>A0ABS6MH92</accession>
<name>A0ABS6MH92_9GAMM</name>
<protein>
    <recommendedName>
        <fullName evidence="3">Holliday junction resolvase RuvC</fullName>
    </recommendedName>
</protein>
<keyword evidence="2" id="KW-1185">Reference proteome</keyword>
<evidence type="ECO:0000313" key="1">
    <source>
        <dbReference type="EMBL" id="MBV2128178.1"/>
    </source>
</evidence>
<evidence type="ECO:0008006" key="3">
    <source>
        <dbReference type="Google" id="ProtNLM"/>
    </source>
</evidence>
<organism evidence="1 2">
    <name type="scientific">Arsukibacterium indicum</name>
    <dbReference type="NCBI Taxonomy" id="2848612"/>
    <lineage>
        <taxon>Bacteria</taxon>
        <taxon>Pseudomonadati</taxon>
        <taxon>Pseudomonadota</taxon>
        <taxon>Gammaproteobacteria</taxon>
        <taxon>Chromatiales</taxon>
        <taxon>Chromatiaceae</taxon>
        <taxon>Arsukibacterium</taxon>
    </lineage>
</organism>
<sequence>MITIGIDPDMIASGLAVVEAKGILKLQSVKLPDLISTIQAVGKPGEVVIKLENPEANKGLFASRANKNKGVSIAIAMSVGKCQATAHHVQELLIAAGYTVKMVTPLKGPLKRQAKDDAAYFNKVTGWTGRSNQDQRDAALIALWG</sequence>